<dbReference type="Gene3D" id="3.30.200.20">
    <property type="entry name" value="Phosphorylase Kinase, domain 1"/>
    <property type="match status" value="1"/>
</dbReference>
<dbReference type="InterPro" id="IPR035892">
    <property type="entry name" value="C2_domain_sf"/>
</dbReference>
<feature type="compositionally biased region" description="Low complexity" evidence="12">
    <location>
        <begin position="850"/>
        <end position="874"/>
    </location>
</feature>
<feature type="compositionally biased region" description="Low complexity" evidence="12">
    <location>
        <begin position="424"/>
        <end position="442"/>
    </location>
</feature>
<dbReference type="InterPro" id="IPR008271">
    <property type="entry name" value="Ser/Thr_kinase_AS"/>
</dbReference>
<feature type="domain" description="C2" evidence="13">
    <location>
        <begin position="1"/>
        <end position="111"/>
    </location>
</feature>
<reference evidence="16 17" key="1">
    <citation type="submission" date="2015-12" db="EMBL/GenBank/DDBJ databases">
        <title>Dictyostelia acquired genes for synthesis and detection of signals that induce cell-type specialization by lateral gene transfer from prokaryotes.</title>
        <authorList>
            <person name="Gloeckner G."/>
            <person name="Schaap P."/>
        </authorList>
    </citation>
    <scope>NUCLEOTIDE SEQUENCE [LARGE SCALE GENOMIC DNA]</scope>
    <source>
        <strain evidence="16 17">TK</strain>
    </source>
</reference>
<dbReference type="PROSITE" id="PS50011">
    <property type="entry name" value="PROTEIN_KINASE_DOM"/>
    <property type="match status" value="1"/>
</dbReference>
<dbReference type="Gene3D" id="1.10.150.50">
    <property type="entry name" value="Transcription Factor, Ets-1"/>
    <property type="match status" value="1"/>
</dbReference>
<sequence>MSKKGSSTIIGVVSLEVLEGRNLIPMDSDGKSDPYCVFLVGDKKKKTKSVKHTLNPKWENEAYEFQIDDKLQHFTIEVYDWDRFSSDDRMGMVQVSVDEFQRYTEEMKKWYTLVPIKPDDKVSGEIKLKIKYEKIGTHSTPSLLTHGTSTSNLHGHHHHHHQLQEKPLIKYIKEGDIMGIETLVAKSKIDYNVCDLEGTPSIHLAAASNNLALMNVLLKGSELKISCKDTHGNNALHILAHNCTNIMNEDIILKFIEKGCSVTDENLLGETPLHKACLSQIHKPIVIETLLDKGSNINATNKNGDTALHYAIKLGRVDFVSLLIQRGADFTKEGGKPVPKKPMDLALELANQSIVNKIKQAQEITDWLNNLQLESLVGIFLQNELYLDVVPDIDDSTLDRLNITITGHRTKLMRAVKRLKGMSSISGSSENLNNLSHGSNSGIVNRPSSVSMPPTPLHLNNNNSNSNIPPSQATTSSHGSNSNHNSHNSTNTPTTTTTTTTTTSTTTPSSTITTEQTSTTNGNTNNNNNDEFESELSQLRHVHLSENDEWIIDESYLKFGPLLGTGASGKVYKGFYKDQEVAIKVLKSFSDPKDRAEFKKEFQIVSSLRAPGVVYFYGAGFKDKLCIVMEYCSRGSLYHILKDESWIFTWDRFFSLASQAISSLNSLHEYSPQVLHRDLKSLNFLVTENWTVKICDFGLSRFDTCSNIETLGKLRGTYAYVAPEVYFGTKYTTNSDVYSMGMILWEMLYRCVNGLYQFPYQEYSHLKFDYQILISSAKKDVRPSFPKNSPPSLVELIQRTLLKESSSRPSTIQFLQALQKIQEEYENNRADWDALRSTPFHPDSENFNKSPQSTAATVSSATGSPSSVSSATTESIVKQPILPSIVENSSEPVQVATTESIKTPTSMFKEQIMTRNRSTSSPINPNFFVKPTESELGKK</sequence>
<dbReference type="Pfam" id="PF07714">
    <property type="entry name" value="PK_Tyr_Ser-Thr"/>
    <property type="match status" value="1"/>
</dbReference>
<dbReference type="Pfam" id="PF12796">
    <property type="entry name" value="Ank_2"/>
    <property type="match status" value="1"/>
</dbReference>
<dbReference type="PANTHER" id="PTHR44329">
    <property type="entry name" value="SERINE/THREONINE-PROTEIN KINASE TNNI3K-RELATED"/>
    <property type="match status" value="1"/>
</dbReference>
<dbReference type="PANTHER" id="PTHR44329:SF288">
    <property type="entry name" value="MITOGEN-ACTIVATED PROTEIN KINASE KINASE KINASE 20"/>
    <property type="match status" value="1"/>
</dbReference>
<dbReference type="InterPro" id="IPR017441">
    <property type="entry name" value="Protein_kinase_ATP_BS"/>
</dbReference>
<comment type="caution">
    <text evidence="16">The sequence shown here is derived from an EMBL/GenBank/DDBJ whole genome shotgun (WGS) entry which is preliminary data.</text>
</comment>
<dbReference type="SMART" id="SM00239">
    <property type="entry name" value="C2"/>
    <property type="match status" value="1"/>
</dbReference>
<feature type="region of interest" description="Disordered" evidence="12">
    <location>
        <begin position="834"/>
        <end position="874"/>
    </location>
</feature>
<gene>
    <name evidence="16" type="ORF">DLAC_09241</name>
</gene>
<evidence type="ECO:0000259" key="15">
    <source>
        <dbReference type="PROSITE" id="PS50105"/>
    </source>
</evidence>
<dbReference type="SMART" id="SM00248">
    <property type="entry name" value="ANK"/>
    <property type="match status" value="4"/>
</dbReference>
<keyword evidence="4" id="KW-0808">Transferase</keyword>
<dbReference type="SUPFAM" id="SSF47769">
    <property type="entry name" value="SAM/Pointed domain"/>
    <property type="match status" value="1"/>
</dbReference>
<feature type="domain" description="Protein kinase" evidence="14">
    <location>
        <begin position="557"/>
        <end position="821"/>
    </location>
</feature>
<dbReference type="SMART" id="SM00454">
    <property type="entry name" value="SAM"/>
    <property type="match status" value="1"/>
</dbReference>
<dbReference type="GO" id="GO:0004674">
    <property type="term" value="F:protein serine/threonine kinase activity"/>
    <property type="evidence" value="ECO:0007669"/>
    <property type="project" value="UniProtKB-KW"/>
</dbReference>
<evidence type="ECO:0000256" key="9">
    <source>
        <dbReference type="ARBA" id="ARBA00048679"/>
    </source>
</evidence>
<keyword evidence="17" id="KW-1185">Reference proteome</keyword>
<dbReference type="Gene3D" id="1.25.40.20">
    <property type="entry name" value="Ankyrin repeat-containing domain"/>
    <property type="match status" value="1"/>
</dbReference>
<feature type="domain" description="SAM" evidence="15">
    <location>
        <begin position="359"/>
        <end position="422"/>
    </location>
</feature>
<dbReference type="Proteomes" id="UP000076078">
    <property type="component" value="Unassembled WGS sequence"/>
</dbReference>
<dbReference type="Gene3D" id="2.60.40.150">
    <property type="entry name" value="C2 domain"/>
    <property type="match status" value="1"/>
</dbReference>
<keyword evidence="5 11" id="KW-0547">Nucleotide-binding</keyword>
<dbReference type="STRING" id="361077.A0A151Z9K0"/>
<evidence type="ECO:0000256" key="3">
    <source>
        <dbReference type="ARBA" id="ARBA00022527"/>
    </source>
</evidence>
<feature type="compositionally biased region" description="Polar residues" evidence="12">
    <location>
        <begin position="912"/>
        <end position="924"/>
    </location>
</feature>
<dbReference type="InterPro" id="IPR002110">
    <property type="entry name" value="Ankyrin_rpt"/>
</dbReference>
<dbReference type="InterPro" id="IPR001660">
    <property type="entry name" value="SAM"/>
</dbReference>
<dbReference type="OMA" id="NIMNEDI"/>
<accession>A0A151Z9K0</accession>
<dbReference type="Pfam" id="PF00168">
    <property type="entry name" value="C2"/>
    <property type="match status" value="1"/>
</dbReference>
<protein>
    <recommendedName>
        <fullName evidence="2">non-specific serine/threonine protein kinase</fullName>
        <ecNumber evidence="2">2.7.11.1</ecNumber>
    </recommendedName>
</protein>
<dbReference type="Pfam" id="PF07647">
    <property type="entry name" value="SAM_2"/>
    <property type="match status" value="1"/>
</dbReference>
<keyword evidence="10" id="KW-0040">ANK repeat</keyword>
<evidence type="ECO:0000256" key="1">
    <source>
        <dbReference type="ARBA" id="ARBA00005843"/>
    </source>
</evidence>
<feature type="region of interest" description="Disordered" evidence="12">
    <location>
        <begin position="912"/>
        <end position="939"/>
    </location>
</feature>
<keyword evidence="6" id="KW-0418">Kinase</keyword>
<comment type="catalytic activity">
    <reaction evidence="9">
        <text>L-seryl-[protein] + ATP = O-phospho-L-seryl-[protein] + ADP + H(+)</text>
        <dbReference type="Rhea" id="RHEA:17989"/>
        <dbReference type="Rhea" id="RHEA-COMP:9863"/>
        <dbReference type="Rhea" id="RHEA-COMP:11604"/>
        <dbReference type="ChEBI" id="CHEBI:15378"/>
        <dbReference type="ChEBI" id="CHEBI:29999"/>
        <dbReference type="ChEBI" id="CHEBI:30616"/>
        <dbReference type="ChEBI" id="CHEBI:83421"/>
        <dbReference type="ChEBI" id="CHEBI:456216"/>
        <dbReference type="EC" id="2.7.11.1"/>
    </reaction>
</comment>
<feature type="repeat" description="ANK" evidence="10">
    <location>
        <begin position="268"/>
        <end position="302"/>
    </location>
</feature>
<dbReference type="PROSITE" id="PS50088">
    <property type="entry name" value="ANK_REPEAT"/>
    <property type="match status" value="2"/>
</dbReference>
<keyword evidence="7 11" id="KW-0067">ATP-binding</keyword>
<keyword evidence="3" id="KW-0723">Serine/threonine-protein kinase</keyword>
<evidence type="ECO:0000259" key="14">
    <source>
        <dbReference type="PROSITE" id="PS50011"/>
    </source>
</evidence>
<organism evidence="16 17">
    <name type="scientific">Tieghemostelium lacteum</name>
    <name type="common">Slime mold</name>
    <name type="synonym">Dictyostelium lacteum</name>
    <dbReference type="NCBI Taxonomy" id="361077"/>
    <lineage>
        <taxon>Eukaryota</taxon>
        <taxon>Amoebozoa</taxon>
        <taxon>Evosea</taxon>
        <taxon>Eumycetozoa</taxon>
        <taxon>Dictyostelia</taxon>
        <taxon>Dictyosteliales</taxon>
        <taxon>Raperosteliaceae</taxon>
        <taxon>Tieghemostelium</taxon>
    </lineage>
</organism>
<evidence type="ECO:0000256" key="4">
    <source>
        <dbReference type="ARBA" id="ARBA00022679"/>
    </source>
</evidence>
<evidence type="ECO:0000313" key="16">
    <source>
        <dbReference type="EMBL" id="KYQ90612.1"/>
    </source>
</evidence>
<dbReference type="InterPro" id="IPR000719">
    <property type="entry name" value="Prot_kinase_dom"/>
</dbReference>
<dbReference type="InterPro" id="IPR036770">
    <property type="entry name" value="Ankyrin_rpt-contain_sf"/>
</dbReference>
<name>A0A151Z9K0_TIELA</name>
<dbReference type="SMART" id="SM00220">
    <property type="entry name" value="S_TKc"/>
    <property type="match status" value="1"/>
</dbReference>
<evidence type="ECO:0000256" key="7">
    <source>
        <dbReference type="ARBA" id="ARBA00022840"/>
    </source>
</evidence>
<dbReference type="AlphaFoldDB" id="A0A151Z9K0"/>
<evidence type="ECO:0000256" key="10">
    <source>
        <dbReference type="PROSITE-ProRule" id="PRU00023"/>
    </source>
</evidence>
<dbReference type="SUPFAM" id="SSF49562">
    <property type="entry name" value="C2 domain (Calcium/lipid-binding domain, CaLB)"/>
    <property type="match status" value="1"/>
</dbReference>
<evidence type="ECO:0000256" key="8">
    <source>
        <dbReference type="ARBA" id="ARBA00047899"/>
    </source>
</evidence>
<dbReference type="PROSITE" id="PS50105">
    <property type="entry name" value="SAM_DOMAIN"/>
    <property type="match status" value="1"/>
</dbReference>
<proteinExistence type="inferred from homology"/>
<dbReference type="FunCoup" id="A0A151Z9K0">
    <property type="interactions" value="1"/>
</dbReference>
<feature type="region of interest" description="Disordered" evidence="12">
    <location>
        <begin position="424"/>
        <end position="531"/>
    </location>
</feature>
<dbReference type="CDD" id="cd00030">
    <property type="entry name" value="C2"/>
    <property type="match status" value="1"/>
</dbReference>
<dbReference type="PROSITE" id="PS00107">
    <property type="entry name" value="PROTEIN_KINASE_ATP"/>
    <property type="match status" value="1"/>
</dbReference>
<dbReference type="SUPFAM" id="SSF48403">
    <property type="entry name" value="Ankyrin repeat"/>
    <property type="match status" value="1"/>
</dbReference>
<dbReference type="Gene3D" id="1.10.510.10">
    <property type="entry name" value="Transferase(Phosphotransferase) domain 1"/>
    <property type="match status" value="1"/>
</dbReference>
<evidence type="ECO:0000256" key="5">
    <source>
        <dbReference type="ARBA" id="ARBA00022741"/>
    </source>
</evidence>
<evidence type="ECO:0000313" key="17">
    <source>
        <dbReference type="Proteomes" id="UP000076078"/>
    </source>
</evidence>
<dbReference type="InterPro" id="IPR011009">
    <property type="entry name" value="Kinase-like_dom_sf"/>
</dbReference>
<feature type="compositionally biased region" description="Low complexity" evidence="12">
    <location>
        <begin position="474"/>
        <end position="529"/>
    </location>
</feature>
<dbReference type="EC" id="2.7.11.1" evidence="2"/>
<dbReference type="GO" id="GO:0005524">
    <property type="term" value="F:ATP binding"/>
    <property type="evidence" value="ECO:0007669"/>
    <property type="project" value="UniProtKB-UniRule"/>
</dbReference>
<evidence type="ECO:0000256" key="6">
    <source>
        <dbReference type="ARBA" id="ARBA00022777"/>
    </source>
</evidence>
<dbReference type="EMBL" id="LODT01000037">
    <property type="protein sequence ID" value="KYQ90612.1"/>
    <property type="molecule type" value="Genomic_DNA"/>
</dbReference>
<evidence type="ECO:0000256" key="2">
    <source>
        <dbReference type="ARBA" id="ARBA00012513"/>
    </source>
</evidence>
<dbReference type="InterPro" id="IPR001245">
    <property type="entry name" value="Ser-Thr/Tyr_kinase_cat_dom"/>
</dbReference>
<evidence type="ECO:0000256" key="11">
    <source>
        <dbReference type="PROSITE-ProRule" id="PRU10141"/>
    </source>
</evidence>
<dbReference type="SUPFAM" id="SSF56112">
    <property type="entry name" value="Protein kinase-like (PK-like)"/>
    <property type="match status" value="1"/>
</dbReference>
<dbReference type="PROSITE" id="PS50004">
    <property type="entry name" value="C2"/>
    <property type="match status" value="1"/>
</dbReference>
<dbReference type="InParanoid" id="A0A151Z9K0"/>
<evidence type="ECO:0000256" key="12">
    <source>
        <dbReference type="SAM" id="MobiDB-lite"/>
    </source>
</evidence>
<dbReference type="PROSITE" id="PS50297">
    <property type="entry name" value="ANK_REP_REGION"/>
    <property type="match status" value="2"/>
</dbReference>
<feature type="repeat" description="ANK" evidence="10">
    <location>
        <begin position="303"/>
        <end position="335"/>
    </location>
</feature>
<comment type="catalytic activity">
    <reaction evidence="8">
        <text>L-threonyl-[protein] + ATP = O-phospho-L-threonyl-[protein] + ADP + H(+)</text>
        <dbReference type="Rhea" id="RHEA:46608"/>
        <dbReference type="Rhea" id="RHEA-COMP:11060"/>
        <dbReference type="Rhea" id="RHEA-COMP:11605"/>
        <dbReference type="ChEBI" id="CHEBI:15378"/>
        <dbReference type="ChEBI" id="CHEBI:30013"/>
        <dbReference type="ChEBI" id="CHEBI:30616"/>
        <dbReference type="ChEBI" id="CHEBI:61977"/>
        <dbReference type="ChEBI" id="CHEBI:456216"/>
        <dbReference type="EC" id="2.7.11.1"/>
    </reaction>
</comment>
<dbReference type="OrthoDB" id="346907at2759"/>
<evidence type="ECO:0000259" key="13">
    <source>
        <dbReference type="PROSITE" id="PS50004"/>
    </source>
</evidence>
<dbReference type="InterPro" id="IPR000008">
    <property type="entry name" value="C2_dom"/>
</dbReference>
<feature type="binding site" evidence="11">
    <location>
        <position position="584"/>
    </location>
    <ligand>
        <name>ATP</name>
        <dbReference type="ChEBI" id="CHEBI:30616"/>
    </ligand>
</feature>
<dbReference type="CDD" id="cd09487">
    <property type="entry name" value="SAM_superfamily"/>
    <property type="match status" value="1"/>
</dbReference>
<comment type="similarity">
    <text evidence="1">Belongs to the protein kinase superfamily. TKL Ser/Thr protein kinase family.</text>
</comment>
<dbReference type="PROSITE" id="PS00108">
    <property type="entry name" value="PROTEIN_KINASE_ST"/>
    <property type="match status" value="1"/>
</dbReference>
<dbReference type="InterPro" id="IPR013761">
    <property type="entry name" value="SAM/pointed_sf"/>
</dbReference>
<dbReference type="InterPro" id="IPR051681">
    <property type="entry name" value="Ser/Thr_Kinases-Pseudokinases"/>
</dbReference>